<keyword evidence="1" id="KW-1133">Transmembrane helix</keyword>
<keyword evidence="1" id="KW-0812">Transmembrane</keyword>
<proteinExistence type="predicted"/>
<comment type="caution">
    <text evidence="2">The sequence shown here is derived from an EMBL/GenBank/DDBJ whole genome shotgun (WGS) entry which is preliminary data.</text>
</comment>
<dbReference type="AlphaFoldDB" id="A0A2A7B4Z1"/>
<reference evidence="2 3" key="1">
    <citation type="journal article" date="2017" name="Front. Microbiol.">
        <title>New Insights into the Diversity of the Genus Faecalibacterium.</title>
        <authorList>
            <person name="Benevides L."/>
            <person name="Burman S."/>
            <person name="Martin R."/>
            <person name="Robert V."/>
            <person name="Thomas M."/>
            <person name="Miquel S."/>
            <person name="Chain F."/>
            <person name="Sokol H."/>
            <person name="Bermudez-Humaran L.G."/>
            <person name="Morrison M."/>
            <person name="Langella P."/>
            <person name="Azevedo V.A."/>
            <person name="Chatel J.M."/>
            <person name="Soares S."/>
        </authorList>
    </citation>
    <scope>NUCLEOTIDE SEQUENCE [LARGE SCALE GENOMIC DNA]</scope>
    <source>
        <strain evidence="2 3">AHMP21</strain>
    </source>
</reference>
<protein>
    <recommendedName>
        <fullName evidence="4">Stage II sporulation protein M</fullName>
    </recommendedName>
</protein>
<feature type="transmembrane region" description="Helical" evidence="1">
    <location>
        <begin position="55"/>
        <end position="79"/>
    </location>
</feature>
<keyword evidence="1" id="KW-0472">Membrane</keyword>
<organism evidence="2 3">
    <name type="scientific">Faecalibacterium prausnitzii</name>
    <dbReference type="NCBI Taxonomy" id="853"/>
    <lineage>
        <taxon>Bacteria</taxon>
        <taxon>Bacillati</taxon>
        <taxon>Bacillota</taxon>
        <taxon>Clostridia</taxon>
        <taxon>Eubacteriales</taxon>
        <taxon>Oscillospiraceae</taxon>
        <taxon>Faecalibacterium</taxon>
    </lineage>
</organism>
<evidence type="ECO:0000313" key="3">
    <source>
        <dbReference type="Proteomes" id="UP000220904"/>
    </source>
</evidence>
<evidence type="ECO:0000256" key="1">
    <source>
        <dbReference type="SAM" id="Phobius"/>
    </source>
</evidence>
<feature type="transmembrane region" description="Helical" evidence="1">
    <location>
        <begin position="145"/>
        <end position="173"/>
    </location>
</feature>
<sequence>MFGTFLAGVLSALCSAGELETLNYYLSCWRTSFAAETAAQAMGLFRTELLTASGALTVLLLLGLSAIGSLPIFCFLILYGAGAGMLSFQLLTNLNWKALLVYSAASGLPTALAAGCLCLFGALALQVSGKIQRCSFGTSLYSAGAWSLVGQFVRTLFLLLPICGAATGMLYLCGQMKGF</sequence>
<evidence type="ECO:0008006" key="4">
    <source>
        <dbReference type="Google" id="ProtNLM"/>
    </source>
</evidence>
<dbReference type="Proteomes" id="UP000220904">
    <property type="component" value="Unassembled WGS sequence"/>
</dbReference>
<accession>A0A2A7B4Z1</accession>
<name>A0A2A7B4Z1_9FIRM</name>
<gene>
    <name evidence="2" type="ORF">CHR60_06355</name>
</gene>
<dbReference type="EMBL" id="NOUV01000014">
    <property type="protein sequence ID" value="PDX86371.1"/>
    <property type="molecule type" value="Genomic_DNA"/>
</dbReference>
<feature type="transmembrane region" description="Helical" evidence="1">
    <location>
        <begin position="99"/>
        <end position="125"/>
    </location>
</feature>
<evidence type="ECO:0000313" key="2">
    <source>
        <dbReference type="EMBL" id="PDX86371.1"/>
    </source>
</evidence>